<dbReference type="Proteomes" id="UP000001396">
    <property type="component" value="Unassembled WGS sequence"/>
</dbReference>
<dbReference type="GO" id="GO:0005788">
    <property type="term" value="C:endoplasmic reticulum lumen"/>
    <property type="evidence" value="ECO:0007669"/>
    <property type="project" value="UniProtKB-SubCell"/>
</dbReference>
<organism evidence="10 11">
    <name type="scientific">Heterostelium pallidum (strain ATCC 26659 / Pp 5 / PN500)</name>
    <name type="common">Cellular slime mold</name>
    <name type="synonym">Polysphondylium pallidum</name>
    <dbReference type="NCBI Taxonomy" id="670386"/>
    <lineage>
        <taxon>Eukaryota</taxon>
        <taxon>Amoebozoa</taxon>
        <taxon>Evosea</taxon>
        <taxon>Eumycetozoa</taxon>
        <taxon>Dictyostelia</taxon>
        <taxon>Acytosteliales</taxon>
        <taxon>Acytosteliaceae</taxon>
        <taxon>Heterostelium</taxon>
    </lineage>
</organism>
<gene>
    <name evidence="10" type="primary">sep15</name>
    <name evidence="10" type="ORF">PPL_08466</name>
</gene>
<dbReference type="Gene3D" id="3.40.30.50">
    <property type="entry name" value="Sep15/SelM thioredoxin-like domain, active-site redox motif"/>
    <property type="match status" value="1"/>
</dbReference>
<dbReference type="GeneID" id="31363946"/>
<dbReference type="RefSeq" id="XP_020431122.1">
    <property type="nucleotide sequence ID" value="XM_020579283.1"/>
</dbReference>
<dbReference type="SUPFAM" id="SSF52833">
    <property type="entry name" value="Thioredoxin-like"/>
    <property type="match status" value="1"/>
</dbReference>
<keyword evidence="11" id="KW-1185">Reference proteome</keyword>
<dbReference type="EMBL" id="ADBJ01000037">
    <property type="protein sequence ID" value="EFA78998.1"/>
    <property type="molecule type" value="Genomic_DNA"/>
</dbReference>
<evidence type="ECO:0000256" key="8">
    <source>
        <dbReference type="SAM" id="Phobius"/>
    </source>
</evidence>
<comment type="similarity">
    <text evidence="2">Belongs to the selenoprotein M/F family.</text>
</comment>
<evidence type="ECO:0000256" key="7">
    <source>
        <dbReference type="SAM" id="MobiDB-lite"/>
    </source>
</evidence>
<accession>D3BI98</accession>
<dbReference type="FunCoup" id="D3BI98">
    <property type="interactions" value="20"/>
</dbReference>
<dbReference type="PANTHER" id="PTHR13077:SF6">
    <property type="entry name" value="SELENOPROTEIN F"/>
    <property type="match status" value="1"/>
</dbReference>
<dbReference type="GO" id="GO:0016491">
    <property type="term" value="F:oxidoreductase activity"/>
    <property type="evidence" value="ECO:0007669"/>
    <property type="project" value="TreeGrafter"/>
</dbReference>
<dbReference type="InterPro" id="IPR039992">
    <property type="entry name" value="Sep15_SelM"/>
</dbReference>
<dbReference type="STRING" id="670386.D3BI98"/>
<feature type="region of interest" description="Disordered" evidence="7">
    <location>
        <begin position="1"/>
        <end position="23"/>
    </location>
</feature>
<evidence type="ECO:0000313" key="10">
    <source>
        <dbReference type="EMBL" id="EFA78998.1"/>
    </source>
</evidence>
<evidence type="ECO:0000256" key="5">
    <source>
        <dbReference type="ARBA" id="ARBA00022933"/>
    </source>
</evidence>
<evidence type="ECO:0000313" key="11">
    <source>
        <dbReference type="Proteomes" id="UP000001396"/>
    </source>
</evidence>
<keyword evidence="8" id="KW-1133">Transmembrane helix</keyword>
<dbReference type="InterPro" id="IPR038219">
    <property type="entry name" value="Sep15/SelM_sf"/>
</dbReference>
<protein>
    <recommendedName>
        <fullName evidence="6">Selenoprotein F</fullName>
    </recommendedName>
</protein>
<proteinExistence type="inferred from homology"/>
<sequence>MLTNRRRSNPSFVGSTGGGGGRKDRLQLPLSQVFSILILMCFYVSTSSGISPPKTNQLSLDCHDLGFTDSLLCSSCKDLEGFVGDANSAVIEECKKCCSLEATQQKLGAFPSVKDFIDNKSKNFNKVSVNYVSGASPVIELTDTEGKVEKIKKRIVEYCRRCTFHLESVFSWSAISPSPLVSMLYCLFVVYSDQT</sequence>
<comment type="subcellular location">
    <subcellularLocation>
        <location evidence="1">Endoplasmic reticulum lumen</location>
    </subcellularLocation>
</comment>
<name>D3BI98_HETP5</name>
<keyword evidence="3" id="KW-0732">Signal</keyword>
<evidence type="ECO:0000256" key="6">
    <source>
        <dbReference type="ARBA" id="ARBA00040775"/>
    </source>
</evidence>
<dbReference type="InParanoid" id="D3BI98"/>
<dbReference type="InterPro" id="IPR014912">
    <property type="entry name" value="Sep15_SelM_dom"/>
</dbReference>
<evidence type="ECO:0000256" key="3">
    <source>
        <dbReference type="ARBA" id="ARBA00022729"/>
    </source>
</evidence>
<feature type="domain" description="Selenoprotein F/M" evidence="9">
    <location>
        <begin position="100"/>
        <end position="149"/>
    </location>
</feature>
<keyword evidence="8" id="KW-0472">Membrane</keyword>
<evidence type="ECO:0000256" key="2">
    <source>
        <dbReference type="ARBA" id="ARBA00005742"/>
    </source>
</evidence>
<dbReference type="Pfam" id="PF08806">
    <property type="entry name" value="Sep15_SelM"/>
    <property type="match status" value="1"/>
</dbReference>
<dbReference type="InterPro" id="IPR036249">
    <property type="entry name" value="Thioredoxin-like_sf"/>
</dbReference>
<evidence type="ECO:0000259" key="9">
    <source>
        <dbReference type="Pfam" id="PF08806"/>
    </source>
</evidence>
<evidence type="ECO:0000256" key="4">
    <source>
        <dbReference type="ARBA" id="ARBA00022824"/>
    </source>
</evidence>
<feature type="transmembrane region" description="Helical" evidence="8">
    <location>
        <begin position="169"/>
        <end position="191"/>
    </location>
</feature>
<reference evidence="10 11" key="1">
    <citation type="journal article" date="2011" name="Genome Res.">
        <title>Phylogeny-wide analysis of social amoeba genomes highlights ancient origins for complex intercellular communication.</title>
        <authorList>
            <person name="Heidel A.J."/>
            <person name="Lawal H.M."/>
            <person name="Felder M."/>
            <person name="Schilde C."/>
            <person name="Helps N.R."/>
            <person name="Tunggal B."/>
            <person name="Rivero F."/>
            <person name="John U."/>
            <person name="Schleicher M."/>
            <person name="Eichinger L."/>
            <person name="Platzer M."/>
            <person name="Noegel A.A."/>
            <person name="Schaap P."/>
            <person name="Gloeckner G."/>
        </authorList>
    </citation>
    <scope>NUCLEOTIDE SEQUENCE [LARGE SCALE GENOMIC DNA]</scope>
    <source>
        <strain evidence="11">ATCC 26659 / Pp 5 / PN500</strain>
    </source>
</reference>
<keyword evidence="4" id="KW-0256">Endoplasmic reticulum</keyword>
<dbReference type="PANTHER" id="PTHR13077">
    <property type="entry name" value="SELENOPROTEIN F"/>
    <property type="match status" value="1"/>
</dbReference>
<evidence type="ECO:0000256" key="1">
    <source>
        <dbReference type="ARBA" id="ARBA00004319"/>
    </source>
</evidence>
<comment type="caution">
    <text evidence="10">The sequence shown here is derived from an EMBL/GenBank/DDBJ whole genome shotgun (WGS) entry which is preliminary data.</text>
</comment>
<keyword evidence="5" id="KW-0712">Selenocysteine</keyword>
<keyword evidence="8" id="KW-0812">Transmembrane</keyword>
<dbReference type="AlphaFoldDB" id="D3BI98"/>